<sequence>MKRLLAVFIISTICLVAENNIDKPFKVKEVYTLNYDKNTTSLVRHLKVYKNPKWVAKIKTRDNQEVYFCSPKSMFEFYHRPAKWSSVGIKSEKDFAQIVVTDYLTNKAIGARDAYFIYGSNIISPAGDDLVAVETKEKADMFSKKYNGKRIFKFNEVPDALIKLLNGRI</sequence>
<name>A0A1W1C6E3_9ZZZZ</name>
<dbReference type="Gene3D" id="3.30.70.2050">
    <property type="match status" value="1"/>
</dbReference>
<dbReference type="PANTHER" id="PTHR41247:SF1">
    <property type="entry name" value="HTH-TYPE TRANSCRIPTIONAL REPRESSOR YCNK"/>
    <property type="match status" value="1"/>
</dbReference>
<organism evidence="1">
    <name type="scientific">hydrothermal vent metagenome</name>
    <dbReference type="NCBI Taxonomy" id="652676"/>
    <lineage>
        <taxon>unclassified sequences</taxon>
        <taxon>metagenomes</taxon>
        <taxon>ecological metagenomes</taxon>
    </lineage>
</organism>
<proteinExistence type="predicted"/>
<gene>
    <name evidence="1" type="ORF">MNB_SV-9-1439</name>
</gene>
<dbReference type="Pfam" id="PF05573">
    <property type="entry name" value="NosL"/>
    <property type="match status" value="1"/>
</dbReference>
<dbReference type="EMBL" id="FPHG01000048">
    <property type="protein sequence ID" value="SFV61313.1"/>
    <property type="molecule type" value="Genomic_DNA"/>
</dbReference>
<accession>A0A1W1C6E3</accession>
<dbReference type="InterPro" id="IPR008719">
    <property type="entry name" value="N2O_reductase_NosL"/>
</dbReference>
<protein>
    <submittedName>
        <fullName evidence="1">NosL-related protein</fullName>
    </submittedName>
</protein>
<reference evidence="1" key="1">
    <citation type="submission" date="2016-10" db="EMBL/GenBank/DDBJ databases">
        <authorList>
            <person name="de Groot N.N."/>
        </authorList>
    </citation>
    <scope>NUCLEOTIDE SEQUENCE</scope>
</reference>
<evidence type="ECO:0000313" key="1">
    <source>
        <dbReference type="EMBL" id="SFV61313.1"/>
    </source>
</evidence>
<dbReference type="SUPFAM" id="SSF160387">
    <property type="entry name" value="NosL/MerB-like"/>
    <property type="match status" value="1"/>
</dbReference>
<dbReference type="PANTHER" id="PTHR41247">
    <property type="entry name" value="HTH-TYPE TRANSCRIPTIONAL REPRESSOR YCNK"/>
    <property type="match status" value="1"/>
</dbReference>
<dbReference type="AlphaFoldDB" id="A0A1W1C6E3"/>